<dbReference type="GO" id="GO:0051287">
    <property type="term" value="F:NAD binding"/>
    <property type="evidence" value="ECO:0007669"/>
    <property type="project" value="InterPro"/>
</dbReference>
<protein>
    <submittedName>
        <fullName evidence="5">Erythronate-4-phosphate dehydrogenase</fullName>
        <ecNumber evidence="5">1.1.1.290</ecNumber>
    </submittedName>
</protein>
<dbReference type="EMBL" id="UFYI01000007">
    <property type="protein sequence ID" value="STD26944.1"/>
    <property type="molecule type" value="Genomic_DNA"/>
</dbReference>
<keyword evidence="2" id="KW-0520">NAD</keyword>
<dbReference type="Gene3D" id="3.30.1370.170">
    <property type="match status" value="1"/>
</dbReference>
<dbReference type="InterPro" id="IPR050223">
    <property type="entry name" value="D-isomer_2-hydroxyacid_DH"/>
</dbReference>
<dbReference type="PANTHER" id="PTHR10996:SF282">
    <property type="entry name" value="D-3-PHOSPHOGLYCERATE DEHYDROGENASE 1-RELATED"/>
    <property type="match status" value="1"/>
</dbReference>
<organism evidence="5 6">
    <name type="scientific">Enterobacter asburiae</name>
    <dbReference type="NCBI Taxonomy" id="61645"/>
    <lineage>
        <taxon>Bacteria</taxon>
        <taxon>Pseudomonadati</taxon>
        <taxon>Pseudomonadota</taxon>
        <taxon>Gammaproteobacteria</taxon>
        <taxon>Enterobacterales</taxon>
        <taxon>Enterobacteriaceae</taxon>
        <taxon>Enterobacter</taxon>
        <taxon>Enterobacter cloacae complex</taxon>
    </lineage>
</organism>
<dbReference type="Gene3D" id="3.40.50.720">
    <property type="entry name" value="NAD(P)-binding Rossmann-like Domain"/>
    <property type="match status" value="2"/>
</dbReference>
<evidence type="ECO:0000256" key="1">
    <source>
        <dbReference type="ARBA" id="ARBA00023002"/>
    </source>
</evidence>
<evidence type="ECO:0000256" key="2">
    <source>
        <dbReference type="ARBA" id="ARBA00023027"/>
    </source>
</evidence>
<reference evidence="5 6" key="1">
    <citation type="submission" date="2018-06" db="EMBL/GenBank/DDBJ databases">
        <authorList>
            <consortium name="Pathogen Informatics"/>
            <person name="Doyle S."/>
        </authorList>
    </citation>
    <scope>NUCLEOTIDE SEQUENCE [LARGE SCALE GENOMIC DNA]</scope>
    <source>
        <strain evidence="5 6">NCTC12123</strain>
    </source>
</reference>
<feature type="domain" description="Erythronate-4-phosphate dehydrogenase dimerisation" evidence="4">
    <location>
        <begin position="128"/>
        <end position="208"/>
    </location>
</feature>
<dbReference type="PROSITE" id="PS00671">
    <property type="entry name" value="D_2_HYDROXYACID_DH_3"/>
    <property type="match status" value="1"/>
</dbReference>
<evidence type="ECO:0000259" key="4">
    <source>
        <dbReference type="Pfam" id="PF11890"/>
    </source>
</evidence>
<dbReference type="AlphaFoldDB" id="A0A376FLH0"/>
<feature type="domain" description="D-isomer specific 2-hydroxyacid dehydrogenase NAD-binding" evidence="3">
    <location>
        <begin position="4"/>
        <end position="94"/>
    </location>
</feature>
<dbReference type="PANTHER" id="PTHR10996">
    <property type="entry name" value="2-HYDROXYACID DEHYDROGENASE-RELATED"/>
    <property type="match status" value="1"/>
</dbReference>
<dbReference type="Proteomes" id="UP000255163">
    <property type="component" value="Unassembled WGS sequence"/>
</dbReference>
<dbReference type="InterPro" id="IPR006140">
    <property type="entry name" value="D-isomer_DH_NAD-bd"/>
</dbReference>
<dbReference type="GO" id="GO:0033711">
    <property type="term" value="F:4-phosphoerythronate dehydrogenase activity"/>
    <property type="evidence" value="ECO:0007669"/>
    <property type="project" value="UniProtKB-EC"/>
</dbReference>
<dbReference type="InterPro" id="IPR036291">
    <property type="entry name" value="NAD(P)-bd_dom_sf"/>
</dbReference>
<proteinExistence type="predicted"/>
<dbReference type="STRING" id="640513.Entas_3041"/>
<accession>A0A376FLH0</accession>
<dbReference type="GO" id="GO:0046983">
    <property type="term" value="F:protein dimerization activity"/>
    <property type="evidence" value="ECO:0007669"/>
    <property type="project" value="InterPro"/>
</dbReference>
<dbReference type="InterPro" id="IPR024531">
    <property type="entry name" value="Erythronate-4-P_DHase_dimer"/>
</dbReference>
<dbReference type="EC" id="1.1.1.290" evidence="5"/>
<name>A0A376FLH0_ENTAS</name>
<dbReference type="GO" id="GO:0005829">
    <property type="term" value="C:cytosol"/>
    <property type="evidence" value="ECO:0007669"/>
    <property type="project" value="UniProtKB-ARBA"/>
</dbReference>
<dbReference type="FunFam" id="3.30.1370.170:FF:000001">
    <property type="entry name" value="Erythronate-4-phosphate dehydrogenase"/>
    <property type="match status" value="1"/>
</dbReference>
<evidence type="ECO:0000313" key="6">
    <source>
        <dbReference type="Proteomes" id="UP000255163"/>
    </source>
</evidence>
<sequence length="217" mass="24103">MSWLNSVDVLTFHTPLFKEGPYKSLHLADEALIRRLKAGTILINACRGPVVDNAALLTCLNEGQHLSVVLDVWEPEPDLNVELLNKVDVGTAHIAGYTLEGKARGTTQVFEAYSAFIGHPQQVALDTLLPAPEFGRITLHGPLDQATLKRLVHLVYDVRRDDALLRKVAGIPGEFDKLRKNYVERREWSSLYVMCDDASAATLLHKLGFNAVHHPAH</sequence>
<gene>
    <name evidence="5" type="primary">pdxB_2</name>
    <name evidence="5" type="ORF">NCTC12123_05856</name>
</gene>
<dbReference type="SUPFAM" id="SSF51735">
    <property type="entry name" value="NAD(P)-binding Rossmann-fold domains"/>
    <property type="match status" value="1"/>
</dbReference>
<evidence type="ECO:0000313" key="5">
    <source>
        <dbReference type="EMBL" id="STD26944.1"/>
    </source>
</evidence>
<keyword evidence="1 5" id="KW-0560">Oxidoreductase</keyword>
<dbReference type="InterPro" id="IPR029753">
    <property type="entry name" value="D-isomer_DH_CS"/>
</dbReference>
<dbReference type="InterPro" id="IPR038251">
    <property type="entry name" value="PdxB_dimer_sf"/>
</dbReference>
<dbReference type="Pfam" id="PF02826">
    <property type="entry name" value="2-Hacid_dh_C"/>
    <property type="match status" value="1"/>
</dbReference>
<dbReference type="Pfam" id="PF11890">
    <property type="entry name" value="DUF3410"/>
    <property type="match status" value="1"/>
</dbReference>
<evidence type="ECO:0000259" key="3">
    <source>
        <dbReference type="Pfam" id="PF02826"/>
    </source>
</evidence>